<dbReference type="KEGG" id="aep:AMC99_00874"/>
<dbReference type="SUPFAM" id="SSF52540">
    <property type="entry name" value="P-loop containing nucleoside triphosphate hydrolases"/>
    <property type="match status" value="1"/>
</dbReference>
<dbReference type="Gene3D" id="3.40.50.300">
    <property type="entry name" value="P-loop containing nucleotide triphosphate hydrolases"/>
    <property type="match status" value="1"/>
</dbReference>
<dbReference type="Gene3D" id="1.10.8.60">
    <property type="match status" value="1"/>
</dbReference>
<dbReference type="Pfam" id="PF22688">
    <property type="entry name" value="Hda_lid"/>
    <property type="match status" value="1"/>
</dbReference>
<evidence type="ECO:0000313" key="2">
    <source>
        <dbReference type="EMBL" id="ALE16177.1"/>
    </source>
</evidence>
<accession>A0A0M4M6Z7</accession>
<keyword evidence="3" id="KW-1185">Reference proteome</keyword>
<organism evidence="2 3">
    <name type="scientific">Altererythrobacter epoxidivorans</name>
    <dbReference type="NCBI Taxonomy" id="361183"/>
    <lineage>
        <taxon>Bacteria</taxon>
        <taxon>Pseudomonadati</taxon>
        <taxon>Pseudomonadota</taxon>
        <taxon>Alphaproteobacteria</taxon>
        <taxon>Sphingomonadales</taxon>
        <taxon>Erythrobacteraceae</taxon>
        <taxon>Altererythrobacter</taxon>
    </lineage>
</organism>
<dbReference type="Proteomes" id="UP000057938">
    <property type="component" value="Chromosome"/>
</dbReference>
<dbReference type="InterPro" id="IPR027417">
    <property type="entry name" value="P-loop_NTPase"/>
</dbReference>
<dbReference type="InterPro" id="IPR055199">
    <property type="entry name" value="Hda_lid"/>
</dbReference>
<evidence type="ECO:0000313" key="3">
    <source>
        <dbReference type="Proteomes" id="UP000057938"/>
    </source>
</evidence>
<name>A0A0M4M6Z7_9SPHN</name>
<gene>
    <name evidence="2" type="ORF">AMC99_00874</name>
</gene>
<feature type="domain" description="Hda lid" evidence="1">
    <location>
        <begin position="120"/>
        <end position="175"/>
    </location>
</feature>
<sequence>MDLRGRSDPESIVIGNANRAIYEALMDHAAWPFRTAVLTGPDRSGKSLIGKWASGQGVAVIDDAEREDETDLFHRWNAAQESGEPLLLISNRQPWDISLPDLRSRLGGSLQLEIGTPDDDMVAQLIESMAAQRGLSLSEGATAYLVPRIERSFSGIERLVEVIDRLSLERKTPATMSVWRDALDQIQGPEQQRLL</sequence>
<dbReference type="STRING" id="361183.AMC99_00874"/>
<dbReference type="PATRIC" id="fig|361183.4.peg.857"/>
<evidence type="ECO:0000259" key="1">
    <source>
        <dbReference type="Pfam" id="PF22688"/>
    </source>
</evidence>
<proteinExistence type="predicted"/>
<reference evidence="2 3" key="1">
    <citation type="submission" date="2015-09" db="EMBL/GenBank/DDBJ databases">
        <title>Complete genome sequence of a benzo[a]pyrene-degrading bacterium Altererythrobacter epoxidivorans CGMCC 1.7731T.</title>
        <authorList>
            <person name="Li Z."/>
            <person name="Cheng H."/>
            <person name="Huo Y."/>
            <person name="Xu X."/>
        </authorList>
    </citation>
    <scope>NUCLEOTIDE SEQUENCE [LARGE SCALE GENOMIC DNA]</scope>
    <source>
        <strain evidence="2 3">CGMCC 1.7731</strain>
    </source>
</reference>
<protein>
    <submittedName>
        <fullName evidence="2">Chromosomal replication initiator protein DnaA</fullName>
    </submittedName>
</protein>
<dbReference type="AlphaFoldDB" id="A0A0M4M6Z7"/>
<dbReference type="EMBL" id="CP012669">
    <property type="protein sequence ID" value="ALE16177.1"/>
    <property type="molecule type" value="Genomic_DNA"/>
</dbReference>